<name>A0A9D1LQG8_9FIRM</name>
<reference evidence="2" key="2">
    <citation type="journal article" date="2021" name="PeerJ">
        <title>Extensive microbial diversity within the chicken gut microbiome revealed by metagenomics and culture.</title>
        <authorList>
            <person name="Gilroy R."/>
            <person name="Ravi A."/>
            <person name="Getino M."/>
            <person name="Pursley I."/>
            <person name="Horton D.L."/>
            <person name="Alikhan N.F."/>
            <person name="Baker D."/>
            <person name="Gharbi K."/>
            <person name="Hall N."/>
            <person name="Watson M."/>
            <person name="Adriaenssens E.M."/>
            <person name="Foster-Nyarko E."/>
            <person name="Jarju S."/>
            <person name="Secka A."/>
            <person name="Antonio M."/>
            <person name="Oren A."/>
            <person name="Chaudhuri R.R."/>
            <person name="La Ragione R."/>
            <person name="Hildebrand F."/>
            <person name="Pallen M.J."/>
        </authorList>
    </citation>
    <scope>NUCLEOTIDE SEQUENCE</scope>
    <source>
        <strain evidence="2">ChiSxjej2B14-8506</strain>
    </source>
</reference>
<evidence type="ECO:0000313" key="2">
    <source>
        <dbReference type="EMBL" id="HIU46110.1"/>
    </source>
</evidence>
<sequence>MRKLLSLLVALTLALGALTGIALAEPESHEPVTLTMFSMPANTSGTMENTWWTDYLYEKLGITLELLPSGDNDDMQMQALMAADALPDIVIFEGDTYLVNAIKGDMLVCLDDYADQMPNAQKYVKTSMEYYAENVSDDGKCYNISNSIGPRTDSSKLNWTTSLRWDLYKEIGMPEIKDVWDYLDVLKAMQDIYPENEEGQKVYAITAWSDWDSYGMHNAWQVSMLEGVDTGDQLGAKLPFAQVDFATNELSCGLEEDSYYIDGLKWFFTANQMGILDPDSMTQTYNTALEKAAAGRLLFGWWDWAVSGYNTPERKDADEPTGFQVVMPTECKVPLFTESVVGSGWSWAISAKSEHIDRCIEYLDFMCNPDEVFVLNNGPQGETWDIGEDGLPYLTEKGYAALSDPTLVLDQGGKLSDGLALINSTPIATGLVSEKYGAVIASSEWDSYVRPVSKLEADWSEVTGFDLPIDMVLSNGSYTTIPLANNFVGSLPDEMQMIATQIGDVVKTQSWLAVYAQDEAEFDTIVADMIASAQELGLEEIMEYNRTAWQAAIDLAAQYE</sequence>
<proteinExistence type="predicted"/>
<feature type="signal peptide" evidence="1">
    <location>
        <begin position="1"/>
        <end position="24"/>
    </location>
</feature>
<accession>A0A9D1LQG8</accession>
<evidence type="ECO:0000313" key="3">
    <source>
        <dbReference type="Proteomes" id="UP000824123"/>
    </source>
</evidence>
<feature type="chain" id="PRO_5038361848" description="Extracellular solute-binding protein" evidence="1">
    <location>
        <begin position="25"/>
        <end position="560"/>
    </location>
</feature>
<reference evidence="2" key="1">
    <citation type="submission" date="2020-10" db="EMBL/GenBank/DDBJ databases">
        <authorList>
            <person name="Gilroy R."/>
        </authorList>
    </citation>
    <scope>NUCLEOTIDE SEQUENCE</scope>
    <source>
        <strain evidence="2">ChiSxjej2B14-8506</strain>
    </source>
</reference>
<protein>
    <recommendedName>
        <fullName evidence="4">Extracellular solute-binding protein</fullName>
    </recommendedName>
</protein>
<dbReference type="AlphaFoldDB" id="A0A9D1LQG8"/>
<organism evidence="2 3">
    <name type="scientific">Candidatus Fimadaptatus faecigallinarum</name>
    <dbReference type="NCBI Taxonomy" id="2840814"/>
    <lineage>
        <taxon>Bacteria</taxon>
        <taxon>Bacillati</taxon>
        <taxon>Bacillota</taxon>
        <taxon>Clostridia</taxon>
        <taxon>Eubacteriales</taxon>
        <taxon>Candidatus Fimadaptatus</taxon>
    </lineage>
</organism>
<dbReference type="Proteomes" id="UP000824123">
    <property type="component" value="Unassembled WGS sequence"/>
</dbReference>
<dbReference type="Gene3D" id="3.40.190.10">
    <property type="entry name" value="Periplasmic binding protein-like II"/>
    <property type="match status" value="2"/>
</dbReference>
<keyword evidence="1" id="KW-0732">Signal</keyword>
<comment type="caution">
    <text evidence="2">The sequence shown here is derived from an EMBL/GenBank/DDBJ whole genome shotgun (WGS) entry which is preliminary data.</text>
</comment>
<gene>
    <name evidence="2" type="ORF">IAC59_02500</name>
</gene>
<evidence type="ECO:0000256" key="1">
    <source>
        <dbReference type="SAM" id="SignalP"/>
    </source>
</evidence>
<dbReference type="EMBL" id="DVNK01000022">
    <property type="protein sequence ID" value="HIU46110.1"/>
    <property type="molecule type" value="Genomic_DNA"/>
</dbReference>
<evidence type="ECO:0008006" key="4">
    <source>
        <dbReference type="Google" id="ProtNLM"/>
    </source>
</evidence>
<dbReference type="SUPFAM" id="SSF53850">
    <property type="entry name" value="Periplasmic binding protein-like II"/>
    <property type="match status" value="1"/>
</dbReference>